<evidence type="ECO:0000313" key="3">
    <source>
        <dbReference type="Proteomes" id="UP000001593"/>
    </source>
</evidence>
<dbReference type="Proteomes" id="UP000001593">
    <property type="component" value="Unassembled WGS sequence"/>
</dbReference>
<evidence type="ECO:0000259" key="1">
    <source>
        <dbReference type="Pfam" id="PF17781"/>
    </source>
</evidence>
<dbReference type="eggNOG" id="KOG2005">
    <property type="taxonomic scope" value="Eukaryota"/>
</dbReference>
<dbReference type="InParanoid" id="A8DVJ2"/>
<feature type="non-terminal residue" evidence="2">
    <location>
        <position position="59"/>
    </location>
</feature>
<gene>
    <name evidence="2" type="ORF">NEMVEDRAFT_v1g156512</name>
</gene>
<keyword evidence="3" id="KW-1185">Reference proteome</keyword>
<dbReference type="STRING" id="45351.A8DVJ2"/>
<name>A8DVJ2_NEMVE</name>
<reference evidence="2 3" key="1">
    <citation type="journal article" date="2007" name="Science">
        <title>Sea anemone genome reveals ancestral eumetazoan gene repertoire and genomic organization.</title>
        <authorList>
            <person name="Putnam N.H."/>
            <person name="Srivastava M."/>
            <person name="Hellsten U."/>
            <person name="Dirks B."/>
            <person name="Chapman J."/>
            <person name="Salamov A."/>
            <person name="Terry A."/>
            <person name="Shapiro H."/>
            <person name="Lindquist E."/>
            <person name="Kapitonov V.V."/>
            <person name="Jurka J."/>
            <person name="Genikhovich G."/>
            <person name="Grigoriev I.V."/>
            <person name="Lucas S.M."/>
            <person name="Steele R.E."/>
            <person name="Finnerty J.R."/>
            <person name="Technau U."/>
            <person name="Martindale M.Q."/>
            <person name="Rokhsar D.S."/>
        </authorList>
    </citation>
    <scope>NUCLEOTIDE SEQUENCE [LARGE SCALE GENOMIC DNA]</scope>
    <source>
        <strain evidence="3">CH2 X CH6</strain>
    </source>
</reference>
<dbReference type="EMBL" id="DS478274">
    <property type="protein sequence ID" value="EDO25767.1"/>
    <property type="molecule type" value="Genomic_DNA"/>
</dbReference>
<dbReference type="HOGENOM" id="CLU_2967793_0_0_1"/>
<protein>
    <recommendedName>
        <fullName evidence="1">RPN1 N-terminal domain-containing protein</fullName>
    </recommendedName>
</protein>
<feature type="domain" description="RPN1 N-terminal" evidence="1">
    <location>
        <begin position="4"/>
        <end position="59"/>
    </location>
</feature>
<proteinExistence type="predicted"/>
<organism evidence="2 3">
    <name type="scientific">Nematostella vectensis</name>
    <name type="common">Starlet sea anemone</name>
    <dbReference type="NCBI Taxonomy" id="45351"/>
    <lineage>
        <taxon>Eukaryota</taxon>
        <taxon>Metazoa</taxon>
        <taxon>Cnidaria</taxon>
        <taxon>Anthozoa</taxon>
        <taxon>Hexacorallia</taxon>
        <taxon>Actiniaria</taxon>
        <taxon>Edwardsiidae</taxon>
        <taxon>Nematostella</taxon>
    </lineage>
</organism>
<evidence type="ECO:0000313" key="2">
    <source>
        <dbReference type="EMBL" id="EDO25767.1"/>
    </source>
</evidence>
<accession>A8DVJ2</accession>
<dbReference type="AlphaFoldDB" id="A8DVJ2"/>
<dbReference type="PhylomeDB" id="A8DVJ2"/>
<dbReference type="InterPro" id="IPR040892">
    <property type="entry name" value="RPN1_N"/>
</dbReference>
<sequence length="59" mass="6788">MIFQERNVSLHKPALEALRSQIRASTSSMTSVPKPLKFLRPHYASMKEVYQGWPDGENK</sequence>
<dbReference type="Pfam" id="PF17781">
    <property type="entry name" value="RPN1_RPN2_N"/>
    <property type="match status" value="1"/>
</dbReference>